<dbReference type="EMBL" id="CM037614">
    <property type="protein sequence ID" value="KAH8016358.1"/>
    <property type="molecule type" value="Genomic_DNA"/>
</dbReference>
<evidence type="ECO:0000313" key="1">
    <source>
        <dbReference type="EMBL" id="KAH8016358.1"/>
    </source>
</evidence>
<dbReference type="Proteomes" id="UP000827872">
    <property type="component" value="Linkage Group LG01"/>
</dbReference>
<sequence>MALVCLYLRKTQLFPSGSPAWVDGALAAAAVVDSELLFSLPGFIMALTTNGKYVYISENVSNFLGFSVVELLVHGDSIFDLLNGLASRTMQEKLSFAQQHPGTVLTFVAFCTPVANLSESGDHTFQKLSFQSLHTLDMKIAEVTESVIYHLGYHKEELIHQSWYSFLHPEDLTSAAELHRDLVHDAEECSQDVIVRMLCKDLRWAWVQVIASRENGQAGELVICTNHILSEEEALHIQSQKPQPTTFPPSTLRQCTKGTEQQTQPNEINVFPQEPVMPRDRILQYDRCQILDACAKKILPVPLQPSLPTILPIPDSANMQLPQESGLFPFPDDWHKNLSCTDRVKRLPPSSPCTLCSPESTLFPANSLSADFSSLPSSTERFPATDTGPDPYRWAISMLADQIHSLAETFSQYTKQIPQEIPTTISLWPSQPPENFQTNGALNVMEELSVDEEIITTILNNLFDNSNFNLSSSELGSAHNVHRSDSETQLSLLQTSLTEASPCLNQCPFQRPLSFSTSADSCVPDSQWDERFHITFYQGAHPEEAMFS</sequence>
<evidence type="ECO:0000313" key="2">
    <source>
        <dbReference type="Proteomes" id="UP000827872"/>
    </source>
</evidence>
<name>A0ACB8G9T7_9SAUR</name>
<keyword evidence="2" id="KW-1185">Reference proteome</keyword>
<reference evidence="1" key="1">
    <citation type="submission" date="2021-08" db="EMBL/GenBank/DDBJ databases">
        <title>The first chromosome-level gecko genome reveals the dynamic sex chromosomes of Neotropical dwarf geckos (Sphaerodactylidae: Sphaerodactylus).</title>
        <authorList>
            <person name="Pinto B.J."/>
            <person name="Keating S.E."/>
            <person name="Gamble T."/>
        </authorList>
    </citation>
    <scope>NUCLEOTIDE SEQUENCE</scope>
    <source>
        <strain evidence="1">TG3544</strain>
    </source>
</reference>
<protein>
    <submittedName>
        <fullName evidence="1">Uncharacterized protein</fullName>
    </submittedName>
</protein>
<accession>A0ACB8G9T7</accession>
<gene>
    <name evidence="1" type="ORF">K3G42_016863</name>
</gene>
<comment type="caution">
    <text evidence="1">The sequence shown here is derived from an EMBL/GenBank/DDBJ whole genome shotgun (WGS) entry which is preliminary data.</text>
</comment>
<organism evidence="1 2">
    <name type="scientific">Sphaerodactylus townsendi</name>
    <dbReference type="NCBI Taxonomy" id="933632"/>
    <lineage>
        <taxon>Eukaryota</taxon>
        <taxon>Metazoa</taxon>
        <taxon>Chordata</taxon>
        <taxon>Craniata</taxon>
        <taxon>Vertebrata</taxon>
        <taxon>Euteleostomi</taxon>
        <taxon>Lepidosauria</taxon>
        <taxon>Squamata</taxon>
        <taxon>Bifurcata</taxon>
        <taxon>Gekkota</taxon>
        <taxon>Sphaerodactylidae</taxon>
        <taxon>Sphaerodactylus</taxon>
    </lineage>
</organism>
<proteinExistence type="predicted"/>